<dbReference type="Pfam" id="PF13478">
    <property type="entry name" value="XdhC_C"/>
    <property type="match status" value="1"/>
</dbReference>
<name>A0ABV5RLA4_9ACTN</name>
<proteinExistence type="predicted"/>
<dbReference type="PANTHER" id="PTHR30388">
    <property type="entry name" value="ALDEHYDE OXIDOREDUCTASE MOLYBDENUM COFACTOR ASSEMBLY PROTEIN"/>
    <property type="match status" value="1"/>
</dbReference>
<dbReference type="Gene3D" id="3.40.50.720">
    <property type="entry name" value="NAD(P)-binding Rossmann-like Domain"/>
    <property type="match status" value="1"/>
</dbReference>
<dbReference type="InterPro" id="IPR027051">
    <property type="entry name" value="XdhC_Rossmann_dom"/>
</dbReference>
<feature type="region of interest" description="Disordered" evidence="1">
    <location>
        <begin position="225"/>
        <end position="273"/>
    </location>
</feature>
<dbReference type="PANTHER" id="PTHR30388:SF4">
    <property type="entry name" value="MOLYBDENUM COFACTOR INSERTION CHAPERONE PAOD"/>
    <property type="match status" value="1"/>
</dbReference>
<feature type="region of interest" description="Disordered" evidence="1">
    <location>
        <begin position="107"/>
        <end position="133"/>
    </location>
</feature>
<gene>
    <name evidence="3" type="ORF">ACFFTL_41870</name>
</gene>
<accession>A0ABV5RLA4</accession>
<evidence type="ECO:0000256" key="1">
    <source>
        <dbReference type="SAM" id="MobiDB-lite"/>
    </source>
</evidence>
<keyword evidence="4" id="KW-1185">Reference proteome</keyword>
<protein>
    <submittedName>
        <fullName evidence="3">XdhC family protein</fullName>
    </submittedName>
</protein>
<evidence type="ECO:0000259" key="2">
    <source>
        <dbReference type="Pfam" id="PF13478"/>
    </source>
</evidence>
<comment type="caution">
    <text evidence="3">The sequence shown here is derived from an EMBL/GenBank/DDBJ whole genome shotgun (WGS) entry which is preliminary data.</text>
</comment>
<dbReference type="EMBL" id="JBHMCG010000187">
    <property type="protein sequence ID" value="MFB9578642.1"/>
    <property type="molecule type" value="Genomic_DNA"/>
</dbReference>
<feature type="compositionally biased region" description="Low complexity" evidence="1">
    <location>
        <begin position="253"/>
        <end position="262"/>
    </location>
</feature>
<evidence type="ECO:0000313" key="3">
    <source>
        <dbReference type="EMBL" id="MFB9578642.1"/>
    </source>
</evidence>
<dbReference type="InterPro" id="IPR052698">
    <property type="entry name" value="MoCofactor_Util/Proc"/>
</dbReference>
<organism evidence="3 4">
    <name type="scientific">Streptomyces yanii</name>
    <dbReference type="NCBI Taxonomy" id="78510"/>
    <lineage>
        <taxon>Bacteria</taxon>
        <taxon>Bacillati</taxon>
        <taxon>Actinomycetota</taxon>
        <taxon>Actinomycetes</taxon>
        <taxon>Kitasatosporales</taxon>
        <taxon>Streptomycetaceae</taxon>
        <taxon>Streptomyces</taxon>
    </lineage>
</organism>
<dbReference type="RefSeq" id="WP_386145145.1">
    <property type="nucleotide sequence ID" value="NZ_BAAAXD010000013.1"/>
</dbReference>
<reference evidence="3 4" key="1">
    <citation type="submission" date="2024-09" db="EMBL/GenBank/DDBJ databases">
        <authorList>
            <person name="Sun Q."/>
            <person name="Mori K."/>
        </authorList>
    </citation>
    <scope>NUCLEOTIDE SEQUENCE [LARGE SCALE GENOMIC DNA]</scope>
    <source>
        <strain evidence="3 4">JCM 3331</strain>
    </source>
</reference>
<dbReference type="Proteomes" id="UP001589710">
    <property type="component" value="Unassembled WGS sequence"/>
</dbReference>
<sequence>MGKPEDLSVCGNPSASSWSRPVYDNWSSDHASRLQQCAAHSTPSVVSEPSHRLAGKLAGHAHTETRIDHPAQCESYRRHGCRIRIRLVPGATRPALTLRGAGEFRALQRPPGSRHAPRLRRQAAPPGLAHKKPPLRAGRIAVVAASFGPHLGKEPRLPDGGLGDGAVLLVLAHDHKFDIPLLELALRTPEFAYVGAMGSRRTHAQRMQALIERGIPAEQLARVASPLRPSGPSGQKPHPAHDQDSRRLRRRLPAAGAPSPARIGLPARTAGRS</sequence>
<feature type="domain" description="XdhC Rossmann" evidence="2">
    <location>
        <begin position="153"/>
        <end position="226"/>
    </location>
</feature>
<evidence type="ECO:0000313" key="4">
    <source>
        <dbReference type="Proteomes" id="UP001589710"/>
    </source>
</evidence>